<feature type="domain" description="DUF418" evidence="3">
    <location>
        <begin position="190"/>
        <end position="339"/>
    </location>
</feature>
<dbReference type="PANTHER" id="PTHR30590">
    <property type="entry name" value="INNER MEMBRANE PROTEIN"/>
    <property type="match status" value="1"/>
</dbReference>
<feature type="region of interest" description="Disordered" evidence="1">
    <location>
        <begin position="1"/>
        <end position="23"/>
    </location>
</feature>
<feature type="transmembrane region" description="Helical" evidence="2">
    <location>
        <begin position="107"/>
        <end position="126"/>
    </location>
</feature>
<dbReference type="OrthoDB" id="9807744at2"/>
<feature type="transmembrane region" description="Helical" evidence="2">
    <location>
        <begin position="35"/>
        <end position="55"/>
    </location>
</feature>
<evidence type="ECO:0000256" key="1">
    <source>
        <dbReference type="SAM" id="MobiDB-lite"/>
    </source>
</evidence>
<keyword evidence="2" id="KW-0812">Transmembrane</keyword>
<feature type="transmembrane region" description="Helical" evidence="2">
    <location>
        <begin position="203"/>
        <end position="222"/>
    </location>
</feature>
<keyword evidence="2" id="KW-1133">Transmembrane helix</keyword>
<feature type="transmembrane region" description="Helical" evidence="2">
    <location>
        <begin position="75"/>
        <end position="95"/>
    </location>
</feature>
<dbReference type="EMBL" id="CP001738">
    <property type="protein sequence ID" value="ACY95639.1"/>
    <property type="molecule type" value="Genomic_DNA"/>
</dbReference>
<gene>
    <name evidence="4" type="ordered locus">Tcur_0031</name>
</gene>
<dbReference type="KEGG" id="tcu:Tcur_0031"/>
<evidence type="ECO:0000256" key="2">
    <source>
        <dbReference type="SAM" id="Phobius"/>
    </source>
</evidence>
<evidence type="ECO:0000313" key="5">
    <source>
        <dbReference type="Proteomes" id="UP000001918"/>
    </source>
</evidence>
<dbReference type="eggNOG" id="COG2311">
    <property type="taxonomic scope" value="Bacteria"/>
</dbReference>
<feature type="transmembrane region" description="Helical" evidence="2">
    <location>
        <begin position="234"/>
        <end position="252"/>
    </location>
</feature>
<evidence type="ECO:0000259" key="3">
    <source>
        <dbReference type="Pfam" id="PF04235"/>
    </source>
</evidence>
<dbReference type="PANTHER" id="PTHR30590:SF3">
    <property type="entry name" value="HYPOTHETICAL MEMBRANE SPANNING PROTEIN"/>
    <property type="match status" value="1"/>
</dbReference>
<keyword evidence="5" id="KW-1185">Reference proteome</keyword>
<feature type="compositionally biased region" description="Basic and acidic residues" evidence="1">
    <location>
        <begin position="1"/>
        <end position="21"/>
    </location>
</feature>
<dbReference type="AlphaFoldDB" id="D1ADC9"/>
<protein>
    <recommendedName>
        <fullName evidence="3">DUF418 domain-containing protein</fullName>
    </recommendedName>
</protein>
<dbReference type="Pfam" id="PF04235">
    <property type="entry name" value="DUF418"/>
    <property type="match status" value="1"/>
</dbReference>
<name>D1ADC9_THECD</name>
<dbReference type="RefSeq" id="WP_012850423.1">
    <property type="nucleotide sequence ID" value="NC_013510.1"/>
</dbReference>
<reference evidence="4 5" key="1">
    <citation type="journal article" date="2011" name="Stand. Genomic Sci.">
        <title>Complete genome sequence of Thermomonospora curvata type strain (B9).</title>
        <authorList>
            <person name="Chertkov O."/>
            <person name="Sikorski J."/>
            <person name="Nolan M."/>
            <person name="Lapidus A."/>
            <person name="Lucas S."/>
            <person name="Del Rio T.G."/>
            <person name="Tice H."/>
            <person name="Cheng J.F."/>
            <person name="Goodwin L."/>
            <person name="Pitluck S."/>
            <person name="Liolios K."/>
            <person name="Ivanova N."/>
            <person name="Mavromatis K."/>
            <person name="Mikhailova N."/>
            <person name="Ovchinnikova G."/>
            <person name="Pati A."/>
            <person name="Chen A."/>
            <person name="Palaniappan K."/>
            <person name="Djao O.D."/>
            <person name="Land M."/>
            <person name="Hauser L."/>
            <person name="Chang Y.J."/>
            <person name="Jeffries C.D."/>
            <person name="Brettin T."/>
            <person name="Han C."/>
            <person name="Detter J.C."/>
            <person name="Rohde M."/>
            <person name="Goker M."/>
            <person name="Woyke T."/>
            <person name="Bristow J."/>
            <person name="Eisen J.A."/>
            <person name="Markowitz V."/>
            <person name="Hugenholtz P."/>
            <person name="Klenk H.P."/>
            <person name="Kyrpides N.C."/>
        </authorList>
    </citation>
    <scope>NUCLEOTIDE SEQUENCE [LARGE SCALE GENOMIC DNA]</scope>
    <source>
        <strain evidence="5">ATCC 19995 / DSM 43183 / JCM 3096 / KCTC 9072 / NBRC 15933 / NCIMB 10081 / Henssen B9</strain>
    </source>
</reference>
<feature type="transmembrane region" description="Helical" evidence="2">
    <location>
        <begin position="298"/>
        <end position="320"/>
    </location>
</feature>
<evidence type="ECO:0000313" key="4">
    <source>
        <dbReference type="EMBL" id="ACY95639.1"/>
    </source>
</evidence>
<organism evidence="4 5">
    <name type="scientific">Thermomonospora curvata (strain ATCC 19995 / DSM 43183 / JCM 3096 / KCTC 9072 / NBRC 15933 / NCIMB 10081 / Henssen B9)</name>
    <dbReference type="NCBI Taxonomy" id="471852"/>
    <lineage>
        <taxon>Bacteria</taxon>
        <taxon>Bacillati</taxon>
        <taxon>Actinomycetota</taxon>
        <taxon>Actinomycetes</taxon>
        <taxon>Streptosporangiales</taxon>
        <taxon>Thermomonosporaceae</taxon>
        <taxon>Thermomonospora</taxon>
    </lineage>
</organism>
<dbReference type="Proteomes" id="UP000001918">
    <property type="component" value="Chromosome"/>
</dbReference>
<dbReference type="InterPro" id="IPR052529">
    <property type="entry name" value="Bact_Transport_Assoc"/>
</dbReference>
<proteinExistence type="predicted"/>
<dbReference type="HOGENOM" id="CLU_039610_0_1_11"/>
<feature type="transmembrane region" description="Helical" evidence="2">
    <location>
        <begin position="132"/>
        <end position="149"/>
    </location>
</feature>
<dbReference type="InterPro" id="IPR007349">
    <property type="entry name" value="DUF418"/>
</dbReference>
<accession>D1ADC9</accession>
<keyword evidence="2" id="KW-0472">Membrane</keyword>
<sequence>MRLEEERRERYGPAASRDDGRPGWARSGRIGELDAVRGLALCGILPANIVAMTGMAGDEIKAEPGVLRHLYECLVHQRFFPVFSVLFGIGAAIFLRTARTGAESPRAVLLARLGFLLMFGLAHQLLQPGEVLVYYAVTGIGVLLPATFLPRWAVLACGTAAVLASLLLAGGGVTLIPGLFLLGLAAVDYGVLDLIARRSRRITAAFAVTAPTAAGLGLWQVLMGASAFGTPLPAAAGVVTGAAYAMGLLVVLRHERVAAFLSPVLQPLGRLALTNYITASALVLMADRLLDLGGDPRVAALAGTVAGILAAQTVFSRAWLRHYRYGPLEWLWRCLTWWRIVPNRLPARPAAG</sequence>